<accession>W1QBY4</accession>
<dbReference type="RefSeq" id="XP_013933292.1">
    <property type="nucleotide sequence ID" value="XM_014077817.1"/>
</dbReference>
<evidence type="ECO:0000313" key="1">
    <source>
        <dbReference type="EMBL" id="ESW97207.1"/>
    </source>
</evidence>
<dbReference type="HOGENOM" id="CLU_1806746_0_0_1"/>
<comment type="caution">
    <text evidence="1">The sequence shown here is derived from an EMBL/GenBank/DDBJ whole genome shotgun (WGS) entry which is preliminary data.</text>
</comment>
<dbReference type="GeneID" id="25770774"/>
<gene>
    <name evidence="1" type="ORF">HPODL_01311</name>
</gene>
<organism evidence="1 2">
    <name type="scientific">Ogataea parapolymorpha (strain ATCC 26012 / BCRC 20466 / JCM 22074 / NRRL Y-7560 / DL-1)</name>
    <name type="common">Yeast</name>
    <name type="synonym">Hansenula polymorpha</name>
    <dbReference type="NCBI Taxonomy" id="871575"/>
    <lineage>
        <taxon>Eukaryota</taxon>
        <taxon>Fungi</taxon>
        <taxon>Dikarya</taxon>
        <taxon>Ascomycota</taxon>
        <taxon>Saccharomycotina</taxon>
        <taxon>Pichiomycetes</taxon>
        <taxon>Pichiales</taxon>
        <taxon>Pichiaceae</taxon>
        <taxon>Ogataea</taxon>
    </lineage>
</organism>
<dbReference type="Proteomes" id="UP000008673">
    <property type="component" value="Unassembled WGS sequence"/>
</dbReference>
<keyword evidence="2" id="KW-1185">Reference proteome</keyword>
<proteinExistence type="predicted"/>
<sequence>MKEPRANSGFKYLGEGTVNSTSSPIDLINHPTEPHVQYPKVLEEALQSTFDESKLATICYDPFSCSILYLNGSQNGRHACMNTDNPYNYSTASYELIYYSNKQVLSGGLDLNLISMRPDSSTTTSFFSYRPASSIIKQLPTFI</sequence>
<dbReference type="KEGG" id="opa:HPODL_01311"/>
<reference evidence="1 2" key="1">
    <citation type="journal article" date="2013" name="BMC Genomics">
        <title>Genome sequence and analysis of methylotrophic yeast Hansenula polymorpha DL1.</title>
        <authorList>
            <person name="Ravin N.V."/>
            <person name="Eldarov M.A."/>
            <person name="Kadnikov V.V."/>
            <person name="Beletsky A.V."/>
            <person name="Schneider J."/>
            <person name="Mardanova E.S."/>
            <person name="Smekalova E.M."/>
            <person name="Zvereva M.I."/>
            <person name="Dontsova O.A."/>
            <person name="Mardanov A.V."/>
            <person name="Skryabin K.G."/>
        </authorList>
    </citation>
    <scope>NUCLEOTIDE SEQUENCE [LARGE SCALE GENOMIC DNA]</scope>
    <source>
        <strain evidence="2">ATCC 26012 / BCRC 20466 / JCM 22074 / NRRL Y-7560 / DL-1</strain>
    </source>
</reference>
<dbReference type="AlphaFoldDB" id="W1QBY4"/>
<evidence type="ECO:0000313" key="2">
    <source>
        <dbReference type="Proteomes" id="UP000008673"/>
    </source>
</evidence>
<dbReference type="EMBL" id="AEOI02000009">
    <property type="protein sequence ID" value="ESW97207.1"/>
    <property type="molecule type" value="Genomic_DNA"/>
</dbReference>
<protein>
    <submittedName>
        <fullName evidence="1">Uncharacterized protein</fullName>
    </submittedName>
</protein>
<name>W1QBY4_OGAPD</name>